<dbReference type="AlphaFoldDB" id="J0ZLH9"/>
<evidence type="ECO:0000256" key="5">
    <source>
        <dbReference type="ARBA" id="ARBA00022692"/>
    </source>
</evidence>
<dbReference type="PANTHER" id="PTHR30472:SF19">
    <property type="entry name" value="PETROBACTIN IMPORT SYSTEM PERMEASE PROTEIN YCLO"/>
    <property type="match status" value="1"/>
</dbReference>
<comment type="caution">
    <text evidence="9">The sequence shown here is derived from an EMBL/GenBank/DDBJ whole genome shotgun (WGS) entry which is preliminary data.</text>
</comment>
<reference evidence="9 10" key="1">
    <citation type="submission" date="2012-03" db="EMBL/GenBank/DDBJ databases">
        <title>The Genome Sequence of Bartonella tamiae Th239.</title>
        <authorList>
            <consortium name="The Broad Institute Genome Sequencing Platform"/>
            <consortium name="The Broad Institute Genome Sequencing Center for Infectious Disease"/>
            <person name="Feldgarden M."/>
            <person name="Kirby J."/>
            <person name="Kosoy M."/>
            <person name="Birtles R."/>
            <person name="Probert W.S."/>
            <person name="Chiaraviglio L."/>
            <person name="Young S.K."/>
            <person name="Zeng Q."/>
            <person name="Gargeya S."/>
            <person name="Fitzgerald M."/>
            <person name="Haas B."/>
            <person name="Abouelleil A."/>
            <person name="Alvarado L."/>
            <person name="Arachchi H.M."/>
            <person name="Berlin A."/>
            <person name="Chapman S.B."/>
            <person name="Gearin G."/>
            <person name="Goldberg J."/>
            <person name="Griggs A."/>
            <person name="Gujja S."/>
            <person name="Hansen M."/>
            <person name="Heiman D."/>
            <person name="Howarth C."/>
            <person name="Larimer J."/>
            <person name="Lui A."/>
            <person name="MacDonald P.J.P."/>
            <person name="McCowen C."/>
            <person name="Montmayeur A."/>
            <person name="Murphy C."/>
            <person name="Neiman D."/>
            <person name="Pearson M."/>
            <person name="Priest M."/>
            <person name="Roberts A."/>
            <person name="Saif S."/>
            <person name="Shea T."/>
            <person name="Sisk P."/>
            <person name="Stolte C."/>
            <person name="Sykes S."/>
            <person name="Wortman J."/>
            <person name="Nusbaum C."/>
            <person name="Birren B."/>
        </authorList>
    </citation>
    <scope>NUCLEOTIDE SEQUENCE [LARGE SCALE GENOMIC DNA]</scope>
    <source>
        <strain evidence="9 10">Th239</strain>
    </source>
</reference>
<comment type="subcellular location">
    <subcellularLocation>
        <location evidence="1">Cell membrane</location>
        <topology evidence="1">Multi-pass membrane protein</topology>
    </subcellularLocation>
</comment>
<feature type="transmembrane region" description="Helical" evidence="8">
    <location>
        <begin position="118"/>
        <end position="137"/>
    </location>
</feature>
<dbReference type="eggNOG" id="COG4605">
    <property type="taxonomic scope" value="Bacteria"/>
</dbReference>
<name>J0ZLH9_9HYPH</name>
<dbReference type="InterPro" id="IPR000522">
    <property type="entry name" value="ABC_transptr_permease_BtuC"/>
</dbReference>
<feature type="transmembrane region" description="Helical" evidence="8">
    <location>
        <begin position="53"/>
        <end position="72"/>
    </location>
</feature>
<evidence type="ECO:0000256" key="2">
    <source>
        <dbReference type="ARBA" id="ARBA00007935"/>
    </source>
</evidence>
<comment type="similarity">
    <text evidence="2">Belongs to the binding-protein-dependent transport system permease family. FecCD subfamily.</text>
</comment>
<feature type="transmembrane region" description="Helical" evidence="8">
    <location>
        <begin position="276"/>
        <end position="298"/>
    </location>
</feature>
<feature type="transmembrane region" description="Helical" evidence="8">
    <location>
        <begin position="237"/>
        <end position="264"/>
    </location>
</feature>
<feature type="transmembrane region" description="Helical" evidence="8">
    <location>
        <begin position="143"/>
        <end position="164"/>
    </location>
</feature>
<keyword evidence="4" id="KW-1003">Cell membrane</keyword>
<evidence type="ECO:0000256" key="4">
    <source>
        <dbReference type="ARBA" id="ARBA00022475"/>
    </source>
</evidence>
<dbReference type="PANTHER" id="PTHR30472">
    <property type="entry name" value="FERRIC ENTEROBACTIN TRANSPORT SYSTEM PERMEASE PROTEIN"/>
    <property type="match status" value="1"/>
</dbReference>
<gene>
    <name evidence="9" type="ORF">ME5_01819</name>
</gene>
<feature type="transmembrane region" description="Helical" evidence="8">
    <location>
        <begin position="185"/>
        <end position="208"/>
    </location>
</feature>
<dbReference type="InterPro" id="IPR037294">
    <property type="entry name" value="ABC_BtuC-like"/>
</dbReference>
<dbReference type="GO" id="GO:0005886">
    <property type="term" value="C:plasma membrane"/>
    <property type="evidence" value="ECO:0007669"/>
    <property type="project" value="UniProtKB-SubCell"/>
</dbReference>
<keyword evidence="5 8" id="KW-0812">Transmembrane</keyword>
<organism evidence="9 10">
    <name type="scientific">Bartonella tamiae Th239</name>
    <dbReference type="NCBI Taxonomy" id="1094558"/>
    <lineage>
        <taxon>Bacteria</taxon>
        <taxon>Pseudomonadati</taxon>
        <taxon>Pseudomonadota</taxon>
        <taxon>Alphaproteobacteria</taxon>
        <taxon>Hyphomicrobiales</taxon>
        <taxon>Bartonellaceae</taxon>
        <taxon>Bartonella</taxon>
    </lineage>
</organism>
<dbReference type="Proteomes" id="UP000008952">
    <property type="component" value="Unassembled WGS sequence"/>
</dbReference>
<evidence type="ECO:0000256" key="8">
    <source>
        <dbReference type="SAM" id="Phobius"/>
    </source>
</evidence>
<feature type="transmembrane region" description="Helical" evidence="8">
    <location>
        <begin position="304"/>
        <end position="324"/>
    </location>
</feature>
<protein>
    <recommendedName>
        <fullName evidence="11">Enterobactin ABC transporter permease</fullName>
    </recommendedName>
</protein>
<dbReference type="Gene3D" id="1.10.3470.10">
    <property type="entry name" value="ABC transporter involved in vitamin B12 uptake, BtuC"/>
    <property type="match status" value="1"/>
</dbReference>
<evidence type="ECO:0000313" key="9">
    <source>
        <dbReference type="EMBL" id="EJF89268.1"/>
    </source>
</evidence>
<dbReference type="GO" id="GO:0033214">
    <property type="term" value="P:siderophore-iron import into cell"/>
    <property type="evidence" value="ECO:0007669"/>
    <property type="project" value="TreeGrafter"/>
</dbReference>
<proteinExistence type="inferred from homology"/>
<evidence type="ECO:0000256" key="7">
    <source>
        <dbReference type="ARBA" id="ARBA00023136"/>
    </source>
</evidence>
<dbReference type="SUPFAM" id="SSF81345">
    <property type="entry name" value="ABC transporter involved in vitamin B12 uptake, BtuC"/>
    <property type="match status" value="1"/>
</dbReference>
<keyword evidence="7 8" id="KW-0472">Membrane</keyword>
<evidence type="ECO:0000256" key="3">
    <source>
        <dbReference type="ARBA" id="ARBA00022448"/>
    </source>
</evidence>
<evidence type="ECO:0008006" key="11">
    <source>
        <dbReference type="Google" id="ProtNLM"/>
    </source>
</evidence>
<evidence type="ECO:0000256" key="6">
    <source>
        <dbReference type="ARBA" id="ARBA00022989"/>
    </source>
</evidence>
<dbReference type="GO" id="GO:0022857">
    <property type="term" value="F:transmembrane transporter activity"/>
    <property type="evidence" value="ECO:0007669"/>
    <property type="project" value="InterPro"/>
</dbReference>
<dbReference type="STRING" id="1094558.ME5_01819"/>
<evidence type="ECO:0000256" key="1">
    <source>
        <dbReference type="ARBA" id="ARBA00004651"/>
    </source>
</evidence>
<feature type="transmembrane region" description="Helical" evidence="8">
    <location>
        <begin position="20"/>
        <end position="41"/>
    </location>
</feature>
<dbReference type="Pfam" id="PF01032">
    <property type="entry name" value="FecCD"/>
    <property type="match status" value="1"/>
</dbReference>
<evidence type="ECO:0000313" key="10">
    <source>
        <dbReference type="Proteomes" id="UP000008952"/>
    </source>
</evidence>
<feature type="transmembrane region" description="Helical" evidence="8">
    <location>
        <begin position="92"/>
        <end position="111"/>
    </location>
</feature>
<keyword evidence="6 8" id="KW-1133">Transmembrane helix</keyword>
<sequence>MSYLSLFYCAGESALVKRKSVILTLTLLTLCALFVIALYMSWNINLTIWSFRFTKLASLVLVAYTIAVSTVLFQTVSNNRILTPSIMGFDQLYILIQTIFVYFIGTTTLQGLSEEIKFLGEALILVIFSTCLFRWLFSGSVKGLHMTLLIGVVFGGLFFSLRMLMQLQLNPDEAVRITDVMFANFNRFNTGLIGISAIIALIVSLIGWRQRHLFDVLILGRDSAIGLGVDYKKKVTLILVLISILVSISTALVGPVTFFGLLVASLAYQFSPSGKHIVVLPIAVLLAIIFLVGGQFILEQLFNMASRLSFIIEFIGGIVFLSLLMKGKLK</sequence>
<accession>J0ZLH9</accession>
<keyword evidence="3" id="KW-0813">Transport</keyword>
<dbReference type="HOGENOM" id="CLU_050494_0_0_5"/>
<dbReference type="EMBL" id="AIMB01000008">
    <property type="protein sequence ID" value="EJF89268.1"/>
    <property type="molecule type" value="Genomic_DNA"/>
</dbReference>
<dbReference type="PATRIC" id="fig|1094558.3.peg.1953"/>
<keyword evidence="10" id="KW-1185">Reference proteome</keyword>